<comment type="catalytic activity">
    <reaction evidence="3">
        <text>[protein]-L-glutamate 5-O-methyl ester + H2O = L-glutamyl-[protein] + methanol + H(+)</text>
        <dbReference type="Rhea" id="RHEA:23236"/>
        <dbReference type="Rhea" id="RHEA-COMP:10208"/>
        <dbReference type="Rhea" id="RHEA-COMP:10311"/>
        <dbReference type="ChEBI" id="CHEBI:15377"/>
        <dbReference type="ChEBI" id="CHEBI:15378"/>
        <dbReference type="ChEBI" id="CHEBI:17790"/>
        <dbReference type="ChEBI" id="CHEBI:29973"/>
        <dbReference type="ChEBI" id="CHEBI:82795"/>
        <dbReference type="EC" id="3.1.1.61"/>
    </reaction>
</comment>
<dbReference type="Pfam" id="PF01339">
    <property type="entry name" value="CheB_methylest"/>
    <property type="match status" value="1"/>
</dbReference>
<evidence type="ECO:0000313" key="7">
    <source>
        <dbReference type="Proteomes" id="UP000196027"/>
    </source>
</evidence>
<evidence type="ECO:0000256" key="1">
    <source>
        <dbReference type="ARBA" id="ARBA00022801"/>
    </source>
</evidence>
<feature type="active site" evidence="4">
    <location>
        <position position="281"/>
    </location>
</feature>
<dbReference type="RefSeq" id="WP_087459623.1">
    <property type="nucleotide sequence ID" value="NZ_CP021425.1"/>
</dbReference>
<dbReference type="InterPro" id="IPR035909">
    <property type="entry name" value="CheB_C"/>
</dbReference>
<evidence type="ECO:0000313" key="6">
    <source>
        <dbReference type="EMBL" id="ARU54417.1"/>
    </source>
</evidence>
<accession>A0A1Y0I1S4</accession>
<sequence>MVEFERPRIGIISDSPLQRHLLQHLLEAYGVEVLFNLDPERYQKPLAPIATDFDILLIEVENEDHCAEFIDEVLENTEAPVLFGLGKAPERQSKEYPRWERRLYAKLREHLGDLEHVSDIGQALEELDQKDTESSPERLITSAKRSTQSETVDRVWILGASLGGPEAVKVFLDLLPEQLPVAFVYAQHIDSNFSEVLAKVLARHSCFKLKLAEEGERLRYGEILLTPVDREMYFDDNGLVRFKTTPWPGPYGPSIDQVLLNVANYYGDKCHGIFFSGMGNDGAIAAPLLSAYGSTIWVQESNSCANSSMPDSVAATGCAVFSGDPAQLAQELIKKIEKEVS</sequence>
<dbReference type="OrthoDB" id="9793421at2"/>
<dbReference type="GO" id="GO:0008984">
    <property type="term" value="F:protein-glutamate methylesterase activity"/>
    <property type="evidence" value="ECO:0007669"/>
    <property type="project" value="UniProtKB-EC"/>
</dbReference>
<evidence type="ECO:0000256" key="3">
    <source>
        <dbReference type="ARBA" id="ARBA00048267"/>
    </source>
</evidence>
<organism evidence="6 7">
    <name type="scientific">Oleiphilus messinensis</name>
    <dbReference type="NCBI Taxonomy" id="141451"/>
    <lineage>
        <taxon>Bacteria</taxon>
        <taxon>Pseudomonadati</taxon>
        <taxon>Pseudomonadota</taxon>
        <taxon>Gammaproteobacteria</taxon>
        <taxon>Oceanospirillales</taxon>
        <taxon>Oleiphilaceae</taxon>
        <taxon>Oleiphilus</taxon>
    </lineage>
</organism>
<dbReference type="PANTHER" id="PTHR42872:SF6">
    <property type="entry name" value="PROTEIN-GLUTAMATE METHYLESTERASE_PROTEIN-GLUTAMINE GLUTAMINASE"/>
    <property type="match status" value="1"/>
</dbReference>
<keyword evidence="7" id="KW-1185">Reference proteome</keyword>
<protein>
    <recommendedName>
        <fullName evidence="2">protein-glutamate methylesterase</fullName>
        <ecNumber evidence="2">3.1.1.61</ecNumber>
    </recommendedName>
</protein>
<dbReference type="GO" id="GO:0005737">
    <property type="term" value="C:cytoplasm"/>
    <property type="evidence" value="ECO:0007669"/>
    <property type="project" value="InterPro"/>
</dbReference>
<dbReference type="GO" id="GO:0006935">
    <property type="term" value="P:chemotaxis"/>
    <property type="evidence" value="ECO:0007669"/>
    <property type="project" value="UniProtKB-UniRule"/>
</dbReference>
<feature type="active site" evidence="4">
    <location>
        <position position="188"/>
    </location>
</feature>
<feature type="active site" evidence="4">
    <location>
        <position position="161"/>
    </location>
</feature>
<dbReference type="AlphaFoldDB" id="A0A1Y0I1S4"/>
<dbReference type="KEGG" id="ome:OLMES_0311"/>
<reference evidence="6 7" key="1">
    <citation type="submission" date="2017-05" db="EMBL/GenBank/DDBJ databases">
        <title>Genomic insights into alkan degradation activity of Oleiphilus messinensis.</title>
        <authorList>
            <person name="Kozyavkin S.A."/>
            <person name="Slesarev A.I."/>
            <person name="Golyshin P.N."/>
            <person name="Korzhenkov A."/>
            <person name="Golyshina O.N."/>
            <person name="Toshchakov S.V."/>
        </authorList>
    </citation>
    <scope>NUCLEOTIDE SEQUENCE [LARGE SCALE GENOMIC DNA]</scope>
    <source>
        <strain evidence="6 7">ME102</strain>
    </source>
</reference>
<dbReference type="SUPFAM" id="SSF52738">
    <property type="entry name" value="Methylesterase CheB, C-terminal domain"/>
    <property type="match status" value="1"/>
</dbReference>
<dbReference type="PANTHER" id="PTHR42872">
    <property type="entry name" value="PROTEIN-GLUTAMATE METHYLESTERASE/PROTEIN-GLUTAMINE GLUTAMINASE"/>
    <property type="match status" value="1"/>
</dbReference>
<dbReference type="GO" id="GO:0000156">
    <property type="term" value="F:phosphorelay response regulator activity"/>
    <property type="evidence" value="ECO:0007669"/>
    <property type="project" value="InterPro"/>
</dbReference>
<proteinExistence type="predicted"/>
<keyword evidence="4" id="KW-0145">Chemotaxis</keyword>
<evidence type="ECO:0000259" key="5">
    <source>
        <dbReference type="PROSITE" id="PS50122"/>
    </source>
</evidence>
<keyword evidence="1 4" id="KW-0378">Hydrolase</keyword>
<evidence type="ECO:0000256" key="2">
    <source>
        <dbReference type="ARBA" id="ARBA00039140"/>
    </source>
</evidence>
<dbReference type="PROSITE" id="PS50122">
    <property type="entry name" value="CHEB"/>
    <property type="match status" value="1"/>
</dbReference>
<dbReference type="Gene3D" id="3.40.50.180">
    <property type="entry name" value="Methylesterase CheB, C-terminal domain"/>
    <property type="match status" value="1"/>
</dbReference>
<dbReference type="EMBL" id="CP021425">
    <property type="protein sequence ID" value="ARU54417.1"/>
    <property type="molecule type" value="Genomic_DNA"/>
</dbReference>
<gene>
    <name evidence="6" type="ORF">OLMES_0311</name>
</gene>
<evidence type="ECO:0000256" key="4">
    <source>
        <dbReference type="PROSITE-ProRule" id="PRU00050"/>
    </source>
</evidence>
<dbReference type="EC" id="3.1.1.61" evidence="2"/>
<dbReference type="CDD" id="cd16432">
    <property type="entry name" value="CheB_Rec"/>
    <property type="match status" value="1"/>
</dbReference>
<feature type="domain" description="CheB-type methylesterase" evidence="5">
    <location>
        <begin position="149"/>
        <end position="339"/>
    </location>
</feature>
<name>A0A1Y0I1S4_9GAMM</name>
<dbReference type="InterPro" id="IPR000673">
    <property type="entry name" value="Sig_transdc_resp-reg_Me-estase"/>
</dbReference>
<dbReference type="Proteomes" id="UP000196027">
    <property type="component" value="Chromosome"/>
</dbReference>